<accession>S7ZCC7</accession>
<dbReference type="HOGENOM" id="CLU_070656_0_0_1"/>
<evidence type="ECO:0000259" key="1">
    <source>
        <dbReference type="PROSITE" id="PS50280"/>
    </source>
</evidence>
<dbReference type="Pfam" id="PF00856">
    <property type="entry name" value="SET"/>
    <property type="match status" value="1"/>
</dbReference>
<dbReference type="AlphaFoldDB" id="S7ZCC7"/>
<dbReference type="STRING" id="933388.S7ZCC7"/>
<dbReference type="Gene3D" id="1.10.220.160">
    <property type="match status" value="1"/>
</dbReference>
<gene>
    <name evidence="2" type="ORF">PDE_02853</name>
</gene>
<keyword evidence="3" id="KW-1185">Reference proteome</keyword>
<organism evidence="2 3">
    <name type="scientific">Penicillium oxalicum (strain 114-2 / CGMCC 5302)</name>
    <name type="common">Penicillium decumbens</name>
    <dbReference type="NCBI Taxonomy" id="933388"/>
    <lineage>
        <taxon>Eukaryota</taxon>
        <taxon>Fungi</taxon>
        <taxon>Dikarya</taxon>
        <taxon>Ascomycota</taxon>
        <taxon>Pezizomycotina</taxon>
        <taxon>Eurotiomycetes</taxon>
        <taxon>Eurotiomycetidae</taxon>
        <taxon>Eurotiales</taxon>
        <taxon>Aspergillaceae</taxon>
        <taxon>Penicillium</taxon>
    </lineage>
</organism>
<evidence type="ECO:0000313" key="2">
    <source>
        <dbReference type="EMBL" id="EPS27909.1"/>
    </source>
</evidence>
<dbReference type="PANTHER" id="PTHR12197">
    <property type="entry name" value="HISTONE-LYSINE N-METHYLTRANSFERASE SMYD"/>
    <property type="match status" value="1"/>
</dbReference>
<sequence>MIQTAYIRSQASILIASDETVGRTSRWVHSHLIQALDPIKGRQLRAFKDIPAGTRMLVDRPYAIIPVVDNPATNDDLLCSNRACNCALRSNVSRVSCPHGCVADVAWCSSTCRDADKAYHSFECNWLKRYANSIRKKWGEYVFGMSWLIVRMLASRHIERTIQHDTDTSSTHGWRHDWCGIELLCGSVDTWSHEQVRSWTLLVKKYLQNSAVLPHGLTAQQVLHLICQEEANSFGLYPRETGIYPCPQPHINRGEQFAAAVYPLAAMANHSCIPNMIHKPDEYGHMVFTASKDILAGQECCISYFDLTEYTDLTSRREHLRKSFRFTCQCDRCVSETPAHELNDWSVMPSMDI</sequence>
<name>S7ZCC7_PENO1</name>
<protein>
    <recommendedName>
        <fullName evidence="1">SET domain-containing protein</fullName>
    </recommendedName>
</protein>
<dbReference type="PROSITE" id="PS50280">
    <property type="entry name" value="SET"/>
    <property type="match status" value="1"/>
</dbReference>
<feature type="domain" description="SET" evidence="1">
    <location>
        <begin position="30"/>
        <end position="305"/>
    </location>
</feature>
<dbReference type="EMBL" id="KB644410">
    <property type="protein sequence ID" value="EPS27909.1"/>
    <property type="molecule type" value="Genomic_DNA"/>
</dbReference>
<dbReference type="Proteomes" id="UP000019376">
    <property type="component" value="Unassembled WGS sequence"/>
</dbReference>
<dbReference type="InterPro" id="IPR001214">
    <property type="entry name" value="SET_dom"/>
</dbReference>
<dbReference type="InterPro" id="IPR050869">
    <property type="entry name" value="H3K4_H4K5_MeTrfase"/>
</dbReference>
<proteinExistence type="predicted"/>
<evidence type="ECO:0000313" key="3">
    <source>
        <dbReference type="Proteomes" id="UP000019376"/>
    </source>
</evidence>
<dbReference type="Gene3D" id="6.10.140.2220">
    <property type="match status" value="1"/>
</dbReference>
<dbReference type="PhylomeDB" id="S7ZCC7"/>
<dbReference type="InterPro" id="IPR046341">
    <property type="entry name" value="SET_dom_sf"/>
</dbReference>
<dbReference type="CDD" id="cd20071">
    <property type="entry name" value="SET_SMYD"/>
    <property type="match status" value="1"/>
</dbReference>
<dbReference type="eggNOG" id="KOG2084">
    <property type="taxonomic scope" value="Eukaryota"/>
</dbReference>
<dbReference type="Gene3D" id="2.170.270.10">
    <property type="entry name" value="SET domain"/>
    <property type="match status" value="1"/>
</dbReference>
<reference evidence="2 3" key="1">
    <citation type="journal article" date="2013" name="PLoS ONE">
        <title>Genomic and secretomic analyses reveal unique features of the lignocellulolytic enzyme system of Penicillium decumbens.</title>
        <authorList>
            <person name="Liu G."/>
            <person name="Zhang L."/>
            <person name="Wei X."/>
            <person name="Zou G."/>
            <person name="Qin Y."/>
            <person name="Ma L."/>
            <person name="Li J."/>
            <person name="Zheng H."/>
            <person name="Wang S."/>
            <person name="Wang C."/>
            <person name="Xun L."/>
            <person name="Zhao G.-P."/>
            <person name="Zhou Z."/>
            <person name="Qu Y."/>
        </authorList>
    </citation>
    <scope>NUCLEOTIDE SEQUENCE [LARGE SCALE GENOMIC DNA]</scope>
    <source>
        <strain evidence="3">114-2 / CGMCC 5302</strain>
    </source>
</reference>
<dbReference type="OrthoDB" id="1028014at2759"/>
<dbReference type="SUPFAM" id="SSF82199">
    <property type="entry name" value="SET domain"/>
    <property type="match status" value="1"/>
</dbReference>
<dbReference type="PANTHER" id="PTHR12197:SF292">
    <property type="entry name" value="SET DOMAIN-CONTAINING PROTEIN"/>
    <property type="match status" value="1"/>
</dbReference>